<evidence type="ECO:0000313" key="6">
    <source>
        <dbReference type="EMBL" id="MEC0486195.1"/>
    </source>
</evidence>
<dbReference type="RefSeq" id="WP_048355193.1">
    <property type="nucleotide sequence ID" value="NZ_CP023481.1"/>
</dbReference>
<feature type="domain" description="HTH marR-type" evidence="4">
    <location>
        <begin position="8"/>
        <end position="144"/>
    </location>
</feature>
<evidence type="ECO:0000313" key="8">
    <source>
        <dbReference type="Proteomes" id="UP001341297"/>
    </source>
</evidence>
<dbReference type="STRING" id="1664069.BGLY_2388"/>
<protein>
    <submittedName>
        <fullName evidence="5">MarR family transcriptional regulator</fullName>
    </submittedName>
</protein>
<dbReference type="InterPro" id="IPR036390">
    <property type="entry name" value="WH_DNA-bd_sf"/>
</dbReference>
<evidence type="ECO:0000256" key="3">
    <source>
        <dbReference type="ARBA" id="ARBA00023163"/>
    </source>
</evidence>
<evidence type="ECO:0000313" key="7">
    <source>
        <dbReference type="Proteomes" id="UP000036168"/>
    </source>
</evidence>
<dbReference type="GO" id="GO:0003700">
    <property type="term" value="F:DNA-binding transcription factor activity"/>
    <property type="evidence" value="ECO:0007669"/>
    <property type="project" value="InterPro"/>
</dbReference>
<dbReference type="GO" id="GO:0003677">
    <property type="term" value="F:DNA binding"/>
    <property type="evidence" value="ECO:0007669"/>
    <property type="project" value="UniProtKB-KW"/>
</dbReference>
<dbReference type="PANTHER" id="PTHR42756:SF1">
    <property type="entry name" value="TRANSCRIPTIONAL REPRESSOR OF EMRAB OPERON"/>
    <property type="match status" value="1"/>
</dbReference>
<dbReference type="InterPro" id="IPR036388">
    <property type="entry name" value="WH-like_DNA-bd_sf"/>
</dbReference>
<keyword evidence="1" id="KW-0805">Transcription regulation</keyword>
<name>A0A0T6BMQ3_9BACI</name>
<proteinExistence type="predicted"/>
<organism evidence="5 7">
    <name type="scientific">Bacillus glycinifermentans</name>
    <dbReference type="NCBI Taxonomy" id="1664069"/>
    <lineage>
        <taxon>Bacteria</taxon>
        <taxon>Bacillati</taxon>
        <taxon>Bacillota</taxon>
        <taxon>Bacilli</taxon>
        <taxon>Bacillales</taxon>
        <taxon>Bacillaceae</taxon>
        <taxon>Bacillus</taxon>
    </lineage>
</organism>
<dbReference type="EMBL" id="LECW02000026">
    <property type="protein sequence ID" value="KRT92828.1"/>
    <property type="molecule type" value="Genomic_DNA"/>
</dbReference>
<dbReference type="PROSITE" id="PS50995">
    <property type="entry name" value="HTH_MARR_2"/>
    <property type="match status" value="1"/>
</dbReference>
<dbReference type="InterPro" id="IPR000835">
    <property type="entry name" value="HTH_MarR-typ"/>
</dbReference>
<dbReference type="SMART" id="SM00347">
    <property type="entry name" value="HTH_MARR"/>
    <property type="match status" value="1"/>
</dbReference>
<dbReference type="SUPFAM" id="SSF46785">
    <property type="entry name" value="Winged helix' DNA-binding domain"/>
    <property type="match status" value="1"/>
</dbReference>
<reference evidence="6 8" key="3">
    <citation type="submission" date="2023-03" db="EMBL/GenBank/DDBJ databases">
        <title>Agriculturally important microbes genome sequencing.</title>
        <authorList>
            <person name="Dunlap C."/>
        </authorList>
    </citation>
    <scope>NUCLEOTIDE SEQUENCE [LARGE SCALE GENOMIC DNA]</scope>
    <source>
        <strain evidence="6 8">CBP-3203</strain>
    </source>
</reference>
<keyword evidence="2" id="KW-0238">DNA-binding</keyword>
<gene>
    <name evidence="5" type="ORF">AB447_221315</name>
    <name evidence="6" type="ORF">P8828_15455</name>
</gene>
<dbReference type="PRINTS" id="PR00598">
    <property type="entry name" value="HTHMARR"/>
</dbReference>
<dbReference type="PANTHER" id="PTHR42756">
    <property type="entry name" value="TRANSCRIPTIONAL REGULATOR, MARR"/>
    <property type="match status" value="1"/>
</dbReference>
<evidence type="ECO:0000256" key="2">
    <source>
        <dbReference type="ARBA" id="ARBA00023125"/>
    </source>
</evidence>
<accession>A0A0T6BMQ3</accession>
<evidence type="ECO:0000256" key="1">
    <source>
        <dbReference type="ARBA" id="ARBA00023015"/>
    </source>
</evidence>
<dbReference type="OrthoDB" id="163346at2"/>
<reference evidence="5" key="2">
    <citation type="submission" date="2015-10" db="EMBL/GenBank/DDBJ databases">
        <authorList>
            <person name="Gilbert D.G."/>
        </authorList>
    </citation>
    <scope>NUCLEOTIDE SEQUENCE</scope>
    <source>
        <strain evidence="5">GO-13</strain>
    </source>
</reference>
<dbReference type="Gene3D" id="1.10.10.10">
    <property type="entry name" value="Winged helix-like DNA-binding domain superfamily/Winged helix DNA-binding domain"/>
    <property type="match status" value="1"/>
</dbReference>
<dbReference type="Proteomes" id="UP000036168">
    <property type="component" value="Unassembled WGS sequence"/>
</dbReference>
<evidence type="ECO:0000259" key="4">
    <source>
        <dbReference type="PROSITE" id="PS50995"/>
    </source>
</evidence>
<dbReference type="AlphaFoldDB" id="A0A0T6BMQ3"/>
<sequence>MKPNEINRNAAVEQLICAFKRLRRSEMSRSFPEMEWKKNEAKALMFLNETTGREGKKVSEISRSLNVTSPFVTQLLNRLEQKGLIFRRMDQADRRIVRIFLTEAGRSAADDVHKKLNQWFGQLVSYIGETESKQFADLIHKMSDFIECKKTEKKVET</sequence>
<reference evidence="5 7" key="1">
    <citation type="journal article" date="2015" name="Int. J. Syst. Evol. Microbiol.">
        <title>Bacillus glycinifermentans sp. nov., isolated from fermented soybean paste.</title>
        <authorList>
            <person name="Kim S.J."/>
            <person name="Dunlap C.A."/>
            <person name="Kwon S.W."/>
            <person name="Rooney A.P."/>
        </authorList>
    </citation>
    <scope>NUCLEOTIDE SEQUENCE [LARGE SCALE GENOMIC DNA]</scope>
    <source>
        <strain evidence="5 7">GO-13</strain>
    </source>
</reference>
<keyword evidence="3" id="KW-0804">Transcription</keyword>
<evidence type="ECO:0000313" key="5">
    <source>
        <dbReference type="EMBL" id="KRT92828.1"/>
    </source>
</evidence>
<dbReference type="Proteomes" id="UP001341297">
    <property type="component" value="Unassembled WGS sequence"/>
</dbReference>
<keyword evidence="8" id="KW-1185">Reference proteome</keyword>
<comment type="caution">
    <text evidence="5">The sequence shown here is derived from an EMBL/GenBank/DDBJ whole genome shotgun (WGS) entry which is preliminary data.</text>
</comment>
<dbReference type="EMBL" id="JARRTL010000015">
    <property type="protein sequence ID" value="MEC0486195.1"/>
    <property type="molecule type" value="Genomic_DNA"/>
</dbReference>
<dbReference type="Pfam" id="PF12802">
    <property type="entry name" value="MarR_2"/>
    <property type="match status" value="1"/>
</dbReference>